<dbReference type="VEuPathDB" id="FungiDB:CPSG_10197"/>
<gene>
    <name evidence="1" type="ORF">CPSG_10197</name>
</gene>
<dbReference type="EMBL" id="GL636531">
    <property type="protein sequence ID" value="EFW13223.1"/>
    <property type="molecule type" value="Genomic_DNA"/>
</dbReference>
<dbReference type="AlphaFoldDB" id="E9DK48"/>
<dbReference type="HOGENOM" id="CLU_1378005_0_0_1"/>
<protein>
    <submittedName>
        <fullName evidence="1">Uncharacterized protein</fullName>
    </submittedName>
</protein>
<proteinExistence type="predicted"/>
<reference evidence="2" key="1">
    <citation type="journal article" date="2010" name="Genome Res.">
        <title>Population genomic sequencing of Coccidioides fungi reveals recent hybridization and transposon control.</title>
        <authorList>
            <person name="Neafsey D.E."/>
            <person name="Barker B.M."/>
            <person name="Sharpton T.J."/>
            <person name="Stajich J.E."/>
            <person name="Park D.J."/>
            <person name="Whiston E."/>
            <person name="Hung C.-Y."/>
            <person name="McMahan C."/>
            <person name="White J."/>
            <person name="Sykes S."/>
            <person name="Heiman D."/>
            <person name="Young S."/>
            <person name="Zeng Q."/>
            <person name="Abouelleil A."/>
            <person name="Aftuck L."/>
            <person name="Bessette D."/>
            <person name="Brown A."/>
            <person name="FitzGerald M."/>
            <person name="Lui A."/>
            <person name="Macdonald J.P."/>
            <person name="Priest M."/>
            <person name="Orbach M.J."/>
            <person name="Galgiani J.N."/>
            <person name="Kirkland T.N."/>
            <person name="Cole G.T."/>
            <person name="Birren B.W."/>
            <person name="Henn M.R."/>
            <person name="Taylor J.W."/>
            <person name="Rounsley S.D."/>
        </authorList>
    </citation>
    <scope>NUCLEOTIDE SEQUENCE [LARGE SCALE GENOMIC DNA]</scope>
    <source>
        <strain evidence="2">RMSCC 757 / Silveira</strain>
    </source>
</reference>
<organism evidence="2">
    <name type="scientific">Coccidioides posadasii (strain RMSCC 757 / Silveira)</name>
    <name type="common">Valley fever fungus</name>
    <dbReference type="NCBI Taxonomy" id="443226"/>
    <lineage>
        <taxon>Eukaryota</taxon>
        <taxon>Fungi</taxon>
        <taxon>Dikarya</taxon>
        <taxon>Ascomycota</taxon>
        <taxon>Pezizomycotina</taxon>
        <taxon>Eurotiomycetes</taxon>
        <taxon>Eurotiomycetidae</taxon>
        <taxon>Onygenales</taxon>
        <taxon>Onygenaceae</taxon>
        <taxon>Coccidioides</taxon>
    </lineage>
</organism>
<sequence length="198" mass="21613">MSTGDGPASNFREPSGLAGQRLKGSVSIASMVRSCFFIHVSFVASNATELRLEPIEVMLHANSATVDSSGPLGEKASTAKRAFVASRSHFGYSSYSDWRINNSQSETVSRSFSLSYLNLISSLPLRQECQERPRGKASLEVCGIRAEQGWTYKEPCLGAWEGTADTNPVFRPSFPVAILQISLFLIFTFVVNSPPQQP</sequence>
<reference evidence="2" key="2">
    <citation type="submission" date="2010-03" db="EMBL/GenBank/DDBJ databases">
        <title>The genome sequence of Coccidioides posadasii strain Silveira.</title>
        <authorList>
            <consortium name="The Broad Institute Genome Sequencing Center for Infectious Disease"/>
            <person name="Neafsey D."/>
            <person name="Orbach M."/>
            <person name="Henn M.R."/>
            <person name="Cole G.T."/>
            <person name="Galgiani J."/>
            <person name="Gardner M.J."/>
            <person name="Kirkland T.N."/>
            <person name="Taylor J.W."/>
            <person name="Young S.K."/>
            <person name="Zeng Q."/>
            <person name="Koehrsen M."/>
            <person name="Alvarado L."/>
            <person name="Berlin A."/>
            <person name="Borenstein D."/>
            <person name="Chapman S.B."/>
            <person name="Chen Z."/>
            <person name="Engels R."/>
            <person name="Freedman E."/>
            <person name="Gellesch M."/>
            <person name="Goldberg J."/>
            <person name="Griggs A."/>
            <person name="Gujja S."/>
            <person name="Heilman E."/>
            <person name="Heiman D."/>
            <person name="Howarth C."/>
            <person name="Jen D."/>
            <person name="Larson L."/>
            <person name="Mehta T."/>
            <person name="Neiman D."/>
            <person name="Park D."/>
            <person name="Pearson M."/>
            <person name="Richards J."/>
            <person name="Roberts A."/>
            <person name="Saif S."/>
            <person name="Shea T."/>
            <person name="Shenoy N."/>
            <person name="Sisk P."/>
            <person name="Stolte C."/>
            <person name="Sykes S."/>
            <person name="Walk T."/>
            <person name="White J."/>
            <person name="Yandava C."/>
            <person name="Haas B."/>
            <person name="Nusbaum C."/>
            <person name="Birren B."/>
        </authorList>
    </citation>
    <scope>NUCLEOTIDE SEQUENCE [LARGE SCALE GENOMIC DNA]</scope>
    <source>
        <strain evidence="2">RMSCC 757 / Silveira</strain>
    </source>
</reference>
<evidence type="ECO:0000313" key="1">
    <source>
        <dbReference type="EMBL" id="EFW13223.1"/>
    </source>
</evidence>
<evidence type="ECO:0000313" key="2">
    <source>
        <dbReference type="Proteomes" id="UP000002497"/>
    </source>
</evidence>
<name>E9DK48_COCPS</name>
<keyword evidence="2" id="KW-1185">Reference proteome</keyword>
<dbReference type="Proteomes" id="UP000002497">
    <property type="component" value="Unassembled WGS sequence"/>
</dbReference>
<accession>E9DK48</accession>